<keyword evidence="2" id="KW-1003">Cell membrane</keyword>
<dbReference type="EMBL" id="JBBMFD010000004">
    <property type="protein sequence ID" value="MEQ2439959.1"/>
    <property type="molecule type" value="Genomic_DNA"/>
</dbReference>
<feature type="compositionally biased region" description="Basic and acidic residues" evidence="6">
    <location>
        <begin position="126"/>
        <end position="139"/>
    </location>
</feature>
<feature type="compositionally biased region" description="Acidic residues" evidence="6">
    <location>
        <begin position="140"/>
        <end position="151"/>
    </location>
</feature>
<evidence type="ECO:0000256" key="1">
    <source>
        <dbReference type="ARBA" id="ARBA00004651"/>
    </source>
</evidence>
<feature type="region of interest" description="Disordered" evidence="6">
    <location>
        <begin position="126"/>
        <end position="151"/>
    </location>
</feature>
<dbReference type="InterPro" id="IPR020948">
    <property type="entry name" value="P_starv_induced_PsiE-like"/>
</dbReference>
<organism evidence="8 9">
    <name type="scientific">Solibaculum intestinale</name>
    <dbReference type="NCBI Taxonomy" id="3133165"/>
    <lineage>
        <taxon>Bacteria</taxon>
        <taxon>Bacillati</taxon>
        <taxon>Bacillota</taxon>
        <taxon>Clostridia</taxon>
        <taxon>Eubacteriales</taxon>
        <taxon>Oscillospiraceae</taxon>
        <taxon>Solibaculum</taxon>
    </lineage>
</organism>
<proteinExistence type="predicted"/>
<evidence type="ECO:0000256" key="3">
    <source>
        <dbReference type="ARBA" id="ARBA00022692"/>
    </source>
</evidence>
<evidence type="ECO:0000313" key="9">
    <source>
        <dbReference type="Proteomes" id="UP001489509"/>
    </source>
</evidence>
<dbReference type="Pfam" id="PF06146">
    <property type="entry name" value="PsiE"/>
    <property type="match status" value="1"/>
</dbReference>
<evidence type="ECO:0000313" key="8">
    <source>
        <dbReference type="EMBL" id="MEQ2439959.1"/>
    </source>
</evidence>
<evidence type="ECO:0000256" key="4">
    <source>
        <dbReference type="ARBA" id="ARBA00022989"/>
    </source>
</evidence>
<evidence type="ECO:0000256" key="7">
    <source>
        <dbReference type="SAM" id="Phobius"/>
    </source>
</evidence>
<comment type="caution">
    <text evidence="8">The sequence shown here is derived from an EMBL/GenBank/DDBJ whole genome shotgun (WGS) entry which is preliminary data.</text>
</comment>
<gene>
    <name evidence="8" type="ORF">WMO26_03850</name>
</gene>
<accession>A0ABV1DY23</accession>
<comment type="subcellular location">
    <subcellularLocation>
        <location evidence="1">Cell membrane</location>
        <topology evidence="1">Multi-pass membrane protein</topology>
    </subcellularLocation>
</comment>
<keyword evidence="4 7" id="KW-1133">Transmembrane helix</keyword>
<evidence type="ECO:0000256" key="5">
    <source>
        <dbReference type="ARBA" id="ARBA00023136"/>
    </source>
</evidence>
<sequence length="151" mass="16660">MKNWLNKWITRLAGFIEIAVSILILISILLASVSLVQEMGLFDGKLLTVDTFEGFLGHALALVIGLEFIKMLIKHTPGAAIEVLLYAIARQIIVYHTTTLETLIGILAVAGIFAIRKFLFVRTFDDKPKGQANSDKVESLSEESEEEPGES</sequence>
<dbReference type="RefSeq" id="WP_349218263.1">
    <property type="nucleotide sequence ID" value="NZ_JBBMFD010000004.1"/>
</dbReference>
<evidence type="ECO:0000256" key="2">
    <source>
        <dbReference type="ARBA" id="ARBA00022475"/>
    </source>
</evidence>
<feature type="transmembrane region" description="Helical" evidence="7">
    <location>
        <begin position="93"/>
        <end position="115"/>
    </location>
</feature>
<feature type="transmembrane region" description="Helical" evidence="7">
    <location>
        <begin position="55"/>
        <end position="73"/>
    </location>
</feature>
<protein>
    <submittedName>
        <fullName evidence="8">Transporter</fullName>
    </submittedName>
</protein>
<name>A0ABV1DY23_9FIRM</name>
<keyword evidence="9" id="KW-1185">Reference proteome</keyword>
<dbReference type="Proteomes" id="UP001489509">
    <property type="component" value="Unassembled WGS sequence"/>
</dbReference>
<reference evidence="8 9" key="1">
    <citation type="submission" date="2024-03" db="EMBL/GenBank/DDBJ databases">
        <title>Human intestinal bacterial collection.</title>
        <authorList>
            <person name="Pauvert C."/>
            <person name="Hitch T.C.A."/>
            <person name="Clavel T."/>
        </authorList>
    </citation>
    <scope>NUCLEOTIDE SEQUENCE [LARGE SCALE GENOMIC DNA]</scope>
    <source>
        <strain evidence="8 9">CLA-JM-H44</strain>
    </source>
</reference>
<feature type="transmembrane region" description="Helical" evidence="7">
    <location>
        <begin position="12"/>
        <end position="35"/>
    </location>
</feature>
<keyword evidence="3 7" id="KW-0812">Transmembrane</keyword>
<keyword evidence="5 7" id="KW-0472">Membrane</keyword>
<evidence type="ECO:0000256" key="6">
    <source>
        <dbReference type="SAM" id="MobiDB-lite"/>
    </source>
</evidence>